<dbReference type="InterPro" id="IPR011701">
    <property type="entry name" value="MFS"/>
</dbReference>
<dbReference type="EMBL" id="CP111028">
    <property type="protein sequence ID" value="WAR31471.1"/>
    <property type="molecule type" value="Genomic_DNA"/>
</dbReference>
<dbReference type="Proteomes" id="UP001164746">
    <property type="component" value="Chromosome 17"/>
</dbReference>
<dbReference type="CDD" id="cd17352">
    <property type="entry name" value="MFS_MCT_SLC16"/>
    <property type="match status" value="1"/>
</dbReference>
<feature type="transmembrane region" description="Helical" evidence="2">
    <location>
        <begin position="101"/>
        <end position="119"/>
    </location>
</feature>
<sequence length="433" mass="47291">MDDGNRKRKKEDDNEDVETVAMETSKAPDGGWGWCIILGILILRTVIGGFVRSHGLFYLRFKERFGGTATATSLVTSLSSFMRLSTGPIVSILSGRFQCRIITAIGVVVLATGVIMTAFSPNISFLYFSYGIVSGFGRSLVLTPCPILLGYYFDKRRSLAFGIASAGFSIGGFALTPLVELLFQEYGIQGTFLILTAMSMHIFISCTLFRPIESNRRSVTNSKNKNRADTEAEYDKLLVTSTEVCKRPDHAYHETSNNSDVLNSGVLNSDVLNSDVLNNIQAATLMSINAASDTVFRVISGFVLDLKMFRNNRPIIYNIITFFQAATLLCFPFMQNFSGFTFLCGSVVLIDILGVDKMASSLAVSMAVQCFAVIIGPTVSGRLVDIYDGYSGAFFFGGGALFVGGLILVVGNVINTLAIKREQRIKNTDLKKL</sequence>
<feature type="transmembrane region" description="Helical" evidence="2">
    <location>
        <begin position="191"/>
        <end position="209"/>
    </location>
</feature>
<name>A0ABY7GEV5_MYAAR</name>
<protein>
    <submittedName>
        <fullName evidence="3">MOT12-like protein</fullName>
    </submittedName>
</protein>
<feature type="transmembrane region" description="Helical" evidence="2">
    <location>
        <begin position="362"/>
        <end position="380"/>
    </location>
</feature>
<feature type="transmembrane region" description="Helical" evidence="2">
    <location>
        <begin position="31"/>
        <end position="51"/>
    </location>
</feature>
<organism evidence="3 4">
    <name type="scientific">Mya arenaria</name>
    <name type="common">Soft-shell clam</name>
    <dbReference type="NCBI Taxonomy" id="6604"/>
    <lineage>
        <taxon>Eukaryota</taxon>
        <taxon>Metazoa</taxon>
        <taxon>Spiralia</taxon>
        <taxon>Lophotrochozoa</taxon>
        <taxon>Mollusca</taxon>
        <taxon>Bivalvia</taxon>
        <taxon>Autobranchia</taxon>
        <taxon>Heteroconchia</taxon>
        <taxon>Euheterodonta</taxon>
        <taxon>Imparidentia</taxon>
        <taxon>Neoheterodontei</taxon>
        <taxon>Myida</taxon>
        <taxon>Myoidea</taxon>
        <taxon>Myidae</taxon>
        <taxon>Mya</taxon>
    </lineage>
</organism>
<proteinExistence type="predicted"/>
<keyword evidence="2" id="KW-0812">Transmembrane</keyword>
<evidence type="ECO:0000256" key="1">
    <source>
        <dbReference type="SAM" id="MobiDB-lite"/>
    </source>
</evidence>
<feature type="transmembrane region" description="Helical" evidence="2">
    <location>
        <begin position="315"/>
        <end position="334"/>
    </location>
</feature>
<dbReference type="InterPro" id="IPR036259">
    <property type="entry name" value="MFS_trans_sf"/>
</dbReference>
<keyword evidence="4" id="KW-1185">Reference proteome</keyword>
<evidence type="ECO:0000313" key="3">
    <source>
        <dbReference type="EMBL" id="WAR31471.1"/>
    </source>
</evidence>
<dbReference type="PANTHER" id="PTHR11360">
    <property type="entry name" value="MONOCARBOXYLATE TRANSPORTER"/>
    <property type="match status" value="1"/>
</dbReference>
<dbReference type="InterPro" id="IPR050327">
    <property type="entry name" value="Proton-linked_MCT"/>
</dbReference>
<reference evidence="3" key="1">
    <citation type="submission" date="2022-11" db="EMBL/GenBank/DDBJ databases">
        <title>Centuries of genome instability and evolution in soft-shell clam transmissible cancer (bioRxiv).</title>
        <authorList>
            <person name="Hart S.F.M."/>
            <person name="Yonemitsu M.A."/>
            <person name="Giersch R.M."/>
            <person name="Beal B.F."/>
            <person name="Arriagada G."/>
            <person name="Davis B.W."/>
            <person name="Ostrander E.A."/>
            <person name="Goff S.P."/>
            <person name="Metzger M.J."/>
        </authorList>
    </citation>
    <scope>NUCLEOTIDE SEQUENCE</scope>
    <source>
        <strain evidence="3">MELC-2E11</strain>
        <tissue evidence="3">Siphon/mantle</tissue>
    </source>
</reference>
<dbReference type="Pfam" id="PF07690">
    <property type="entry name" value="MFS_1"/>
    <property type="match status" value="1"/>
</dbReference>
<feature type="transmembrane region" description="Helical" evidence="2">
    <location>
        <begin position="125"/>
        <end position="152"/>
    </location>
</feature>
<accession>A0ABY7GEV5</accession>
<gene>
    <name evidence="3" type="ORF">MAR_034013</name>
</gene>
<dbReference type="PANTHER" id="PTHR11360:SF284">
    <property type="entry name" value="EG:103B4.3 PROTEIN-RELATED"/>
    <property type="match status" value="1"/>
</dbReference>
<evidence type="ECO:0000256" key="2">
    <source>
        <dbReference type="SAM" id="Phobius"/>
    </source>
</evidence>
<dbReference type="SUPFAM" id="SSF103473">
    <property type="entry name" value="MFS general substrate transporter"/>
    <property type="match status" value="1"/>
</dbReference>
<evidence type="ECO:0000313" key="4">
    <source>
        <dbReference type="Proteomes" id="UP001164746"/>
    </source>
</evidence>
<keyword evidence="2" id="KW-0472">Membrane</keyword>
<feature type="transmembrane region" description="Helical" evidence="2">
    <location>
        <begin position="392"/>
        <end position="414"/>
    </location>
</feature>
<feature type="transmembrane region" description="Helical" evidence="2">
    <location>
        <begin position="159"/>
        <end position="179"/>
    </location>
</feature>
<dbReference type="Gene3D" id="1.20.1250.20">
    <property type="entry name" value="MFS general substrate transporter like domains"/>
    <property type="match status" value="2"/>
</dbReference>
<keyword evidence="2" id="KW-1133">Transmembrane helix</keyword>
<feature type="transmembrane region" description="Helical" evidence="2">
    <location>
        <begin position="340"/>
        <end position="355"/>
    </location>
</feature>
<feature type="region of interest" description="Disordered" evidence="1">
    <location>
        <begin position="1"/>
        <end position="22"/>
    </location>
</feature>